<feature type="transmembrane region" description="Helical" evidence="1">
    <location>
        <begin position="77"/>
        <end position="94"/>
    </location>
</feature>
<feature type="transmembrane region" description="Helical" evidence="1">
    <location>
        <begin position="349"/>
        <end position="369"/>
    </location>
</feature>
<dbReference type="AlphaFoldDB" id="A0A4R6UZN8"/>
<dbReference type="InterPro" id="IPR052529">
    <property type="entry name" value="Bact_Transport_Assoc"/>
</dbReference>
<keyword evidence="1" id="KW-0812">Transmembrane</keyword>
<evidence type="ECO:0000313" key="4">
    <source>
        <dbReference type="Proteomes" id="UP000295281"/>
    </source>
</evidence>
<dbReference type="InterPro" id="IPR007349">
    <property type="entry name" value="DUF418"/>
</dbReference>
<reference evidence="3 4" key="1">
    <citation type="submission" date="2019-03" db="EMBL/GenBank/DDBJ databases">
        <title>Genomic Encyclopedia of Type Strains, Phase IV (KMG-IV): sequencing the most valuable type-strain genomes for metagenomic binning, comparative biology and taxonomic classification.</title>
        <authorList>
            <person name="Goeker M."/>
        </authorList>
    </citation>
    <scope>NUCLEOTIDE SEQUENCE [LARGE SCALE GENOMIC DNA]</scope>
    <source>
        <strain evidence="3 4">DSM 46770</strain>
    </source>
</reference>
<keyword evidence="1" id="KW-1133">Transmembrane helix</keyword>
<dbReference type="Pfam" id="PF04235">
    <property type="entry name" value="DUF418"/>
    <property type="match status" value="1"/>
</dbReference>
<feature type="transmembrane region" description="Helical" evidence="1">
    <location>
        <begin position="114"/>
        <end position="130"/>
    </location>
</feature>
<dbReference type="EMBL" id="SNYN01000005">
    <property type="protein sequence ID" value="TDQ52944.1"/>
    <property type="molecule type" value="Genomic_DNA"/>
</dbReference>
<protein>
    <submittedName>
        <fullName evidence="3">Putative membrane protein YeiB</fullName>
    </submittedName>
</protein>
<proteinExistence type="predicted"/>
<keyword evidence="4" id="KW-1185">Reference proteome</keyword>
<comment type="caution">
    <text evidence="3">The sequence shown here is derived from an EMBL/GenBank/DDBJ whole genome shotgun (WGS) entry which is preliminary data.</text>
</comment>
<sequence>MPAPSSAARAPAVGATGITERSLAPDLARGAMLLVIAVVHAYLFVAPYYAGGAHSGSLTPLDAVVTGAVTLFAEGRGYPMFAALFGYGLVMVATRQEAAGRGWRGARAVVRRRGWWLLLFGFLHALLLYSGDILGAYGLIALLFAGVLRLAPDRLPVRAGAWLVLGSLLYTAAMFALTGLTAPDPGAEAAPIGPLTDAFIRVSVWPVLTVLLVIASAGPFLVGVWAARRKVLERPERNLALLRRTALVGIPVAVLGGVPQMLVATGLVEVPSSAVAWAFFHLHTVTGYAGGFGYAALVALVAVRLGGRRGPVVTALAACGQWSMTGYLLQSVAWVVLFLPYTLSLNSHVGVAGAVAVGVAVWLATVVVAEAGRRAGRRGPAETLLRRLTYGPRRPVAERAR</sequence>
<evidence type="ECO:0000313" key="3">
    <source>
        <dbReference type="EMBL" id="TDQ52944.1"/>
    </source>
</evidence>
<feature type="transmembrane region" description="Helical" evidence="1">
    <location>
        <begin position="159"/>
        <end position="182"/>
    </location>
</feature>
<gene>
    <name evidence="3" type="ORF">EV190_10561</name>
</gene>
<accession>A0A4R6UZN8</accession>
<feature type="transmembrane region" description="Helical" evidence="1">
    <location>
        <begin position="202"/>
        <end position="225"/>
    </location>
</feature>
<dbReference type="Proteomes" id="UP000295281">
    <property type="component" value="Unassembled WGS sequence"/>
</dbReference>
<dbReference type="OrthoDB" id="2388539at2"/>
<name>A0A4R6UZN8_9ACTN</name>
<feature type="domain" description="DUF418" evidence="2">
    <location>
        <begin position="226"/>
        <end position="391"/>
    </location>
</feature>
<evidence type="ECO:0000256" key="1">
    <source>
        <dbReference type="SAM" id="Phobius"/>
    </source>
</evidence>
<dbReference type="RefSeq" id="WP_133741066.1">
    <property type="nucleotide sequence ID" value="NZ_SNYN01000005.1"/>
</dbReference>
<dbReference type="PANTHER" id="PTHR30590">
    <property type="entry name" value="INNER MEMBRANE PROTEIN"/>
    <property type="match status" value="1"/>
</dbReference>
<organism evidence="3 4">
    <name type="scientific">Actinorugispora endophytica</name>
    <dbReference type="NCBI Taxonomy" id="1605990"/>
    <lineage>
        <taxon>Bacteria</taxon>
        <taxon>Bacillati</taxon>
        <taxon>Actinomycetota</taxon>
        <taxon>Actinomycetes</taxon>
        <taxon>Streptosporangiales</taxon>
        <taxon>Nocardiopsidaceae</taxon>
        <taxon>Actinorugispora</taxon>
    </lineage>
</organism>
<dbReference type="PANTHER" id="PTHR30590:SF2">
    <property type="entry name" value="INNER MEMBRANE PROTEIN"/>
    <property type="match status" value="1"/>
</dbReference>
<keyword evidence="1" id="KW-0472">Membrane</keyword>
<evidence type="ECO:0000259" key="2">
    <source>
        <dbReference type="Pfam" id="PF04235"/>
    </source>
</evidence>
<feature type="transmembrane region" description="Helical" evidence="1">
    <location>
        <begin position="31"/>
        <end position="50"/>
    </location>
</feature>
<feature type="transmembrane region" description="Helical" evidence="1">
    <location>
        <begin position="246"/>
        <end position="268"/>
    </location>
</feature>
<feature type="transmembrane region" description="Helical" evidence="1">
    <location>
        <begin position="274"/>
        <end position="303"/>
    </location>
</feature>
<feature type="transmembrane region" description="Helical" evidence="1">
    <location>
        <begin position="136"/>
        <end position="152"/>
    </location>
</feature>